<dbReference type="AlphaFoldDB" id="A0A4R8DUN1"/>
<evidence type="ECO:0000256" key="1">
    <source>
        <dbReference type="SAM" id="SignalP"/>
    </source>
</evidence>
<evidence type="ECO:0000259" key="2">
    <source>
        <dbReference type="Pfam" id="PF00188"/>
    </source>
</evidence>
<dbReference type="Pfam" id="PF00188">
    <property type="entry name" value="CAP"/>
    <property type="match status" value="1"/>
</dbReference>
<dbReference type="Gene3D" id="3.40.33.10">
    <property type="entry name" value="CAP"/>
    <property type="match status" value="1"/>
</dbReference>
<reference evidence="3 4" key="1">
    <citation type="submission" date="2019-03" db="EMBL/GenBank/DDBJ databases">
        <title>Genomic Encyclopedia of Type Strains, Phase IV (KMG-IV): sequencing the most valuable type-strain genomes for metagenomic binning, comparative biology and taxonomic classification.</title>
        <authorList>
            <person name="Goeker M."/>
        </authorList>
    </citation>
    <scope>NUCLEOTIDE SEQUENCE [LARGE SCALE GENOMIC DNA]</scope>
    <source>
        <strain evidence="3 4">DSM 100059</strain>
    </source>
</reference>
<feature type="signal peptide" evidence="1">
    <location>
        <begin position="1"/>
        <end position="20"/>
    </location>
</feature>
<gene>
    <name evidence="3" type="ORF">EDB95_2148</name>
</gene>
<sequence>MQKIFVLLALCATSVSFRLAPAPAKIAPPAKIASPAKTPAPAEARIPFNEEILRYVNRFRADNGQPPLTMNNTMVETAAIHSDAMAKGTVPFGHDNFDLRFKYVSAKLGNIDAFAENVAMGVLDARQVVDGWIHSPKHRANMLGNYNLTGIAAVKAADGQIYFTQIFAHQR</sequence>
<accession>A0A4R8DUN1</accession>
<dbReference type="InterPro" id="IPR014044">
    <property type="entry name" value="CAP_dom"/>
</dbReference>
<dbReference type="PANTHER" id="PTHR31157">
    <property type="entry name" value="SCP DOMAIN-CONTAINING PROTEIN"/>
    <property type="match status" value="1"/>
</dbReference>
<dbReference type="EMBL" id="SODV01000001">
    <property type="protein sequence ID" value="TDX01117.1"/>
    <property type="molecule type" value="Genomic_DNA"/>
</dbReference>
<organism evidence="3 4">
    <name type="scientific">Dinghuibacter silviterrae</name>
    <dbReference type="NCBI Taxonomy" id="1539049"/>
    <lineage>
        <taxon>Bacteria</taxon>
        <taxon>Pseudomonadati</taxon>
        <taxon>Bacteroidota</taxon>
        <taxon>Chitinophagia</taxon>
        <taxon>Chitinophagales</taxon>
        <taxon>Chitinophagaceae</taxon>
        <taxon>Dinghuibacter</taxon>
    </lineage>
</organism>
<dbReference type="Proteomes" id="UP000294498">
    <property type="component" value="Unassembled WGS sequence"/>
</dbReference>
<evidence type="ECO:0000313" key="3">
    <source>
        <dbReference type="EMBL" id="TDX01117.1"/>
    </source>
</evidence>
<dbReference type="OrthoDB" id="982527at2"/>
<protein>
    <submittedName>
        <fullName evidence="3">Uncharacterized protein YkwD</fullName>
    </submittedName>
</protein>
<feature type="chain" id="PRO_5020842136" evidence="1">
    <location>
        <begin position="21"/>
        <end position="171"/>
    </location>
</feature>
<dbReference type="InterPro" id="IPR035940">
    <property type="entry name" value="CAP_sf"/>
</dbReference>
<name>A0A4R8DUN1_9BACT</name>
<feature type="domain" description="SCP" evidence="2">
    <location>
        <begin position="53"/>
        <end position="167"/>
    </location>
</feature>
<keyword evidence="1" id="KW-0732">Signal</keyword>
<evidence type="ECO:0000313" key="4">
    <source>
        <dbReference type="Proteomes" id="UP000294498"/>
    </source>
</evidence>
<dbReference type="CDD" id="cd05379">
    <property type="entry name" value="CAP_bacterial"/>
    <property type="match status" value="1"/>
</dbReference>
<keyword evidence="4" id="KW-1185">Reference proteome</keyword>
<proteinExistence type="predicted"/>
<dbReference type="SUPFAM" id="SSF55797">
    <property type="entry name" value="PR-1-like"/>
    <property type="match status" value="1"/>
</dbReference>
<dbReference type="RefSeq" id="WP_133993393.1">
    <property type="nucleotide sequence ID" value="NZ_SODV01000001.1"/>
</dbReference>
<dbReference type="PANTHER" id="PTHR31157:SF1">
    <property type="entry name" value="SCP DOMAIN-CONTAINING PROTEIN"/>
    <property type="match status" value="1"/>
</dbReference>
<comment type="caution">
    <text evidence="3">The sequence shown here is derived from an EMBL/GenBank/DDBJ whole genome shotgun (WGS) entry which is preliminary data.</text>
</comment>